<feature type="domain" description="Fe2OG dioxygenase" evidence="14">
    <location>
        <begin position="404"/>
        <end position="518"/>
    </location>
</feature>
<comment type="cofactor">
    <cofactor evidence="1">
        <name>L-ascorbate</name>
        <dbReference type="ChEBI" id="CHEBI:38290"/>
    </cofactor>
</comment>
<evidence type="ECO:0000256" key="5">
    <source>
        <dbReference type="ARBA" id="ARBA00012269"/>
    </source>
</evidence>
<dbReference type="FunFam" id="2.60.120.620:FF:000011">
    <property type="entry name" value="Prolyl alpha subunit"/>
    <property type="match status" value="1"/>
</dbReference>
<dbReference type="PANTHER" id="PTHR10869">
    <property type="entry name" value="PROLYL 4-HYDROXYLASE ALPHA SUBUNIT"/>
    <property type="match status" value="1"/>
</dbReference>
<evidence type="ECO:0000256" key="11">
    <source>
        <dbReference type="ARBA" id="ARBA00023004"/>
    </source>
</evidence>
<dbReference type="Gene3D" id="1.25.40.10">
    <property type="entry name" value="Tetratricopeptide repeat domain"/>
    <property type="match status" value="1"/>
</dbReference>
<keyword evidence="10" id="KW-0560">Oxidoreductase</keyword>
<evidence type="ECO:0000256" key="7">
    <source>
        <dbReference type="ARBA" id="ARBA00022824"/>
    </source>
</evidence>
<dbReference type="GO" id="GO:0031418">
    <property type="term" value="F:L-ascorbic acid binding"/>
    <property type="evidence" value="ECO:0007669"/>
    <property type="project" value="UniProtKB-KW"/>
</dbReference>
<comment type="subcellular location">
    <subcellularLocation>
        <location evidence="3">Endoplasmic reticulum lumen</location>
    </subcellularLocation>
</comment>
<dbReference type="Pfam" id="PF13640">
    <property type="entry name" value="2OG-FeII_Oxy_3"/>
    <property type="match status" value="1"/>
</dbReference>
<keyword evidence="15" id="KW-1185">Reference proteome</keyword>
<evidence type="ECO:0000256" key="10">
    <source>
        <dbReference type="ARBA" id="ARBA00023002"/>
    </source>
</evidence>
<evidence type="ECO:0000256" key="6">
    <source>
        <dbReference type="ARBA" id="ARBA00022723"/>
    </source>
</evidence>
<feature type="signal peptide" evidence="13">
    <location>
        <begin position="1"/>
        <end position="21"/>
    </location>
</feature>
<reference evidence="16" key="1">
    <citation type="submission" date="2025-08" db="UniProtKB">
        <authorList>
            <consortium name="RefSeq"/>
        </authorList>
    </citation>
    <scope>IDENTIFICATION</scope>
    <source>
        <strain evidence="16">Mau12</strain>
        <tissue evidence="16">Whole Body</tissue>
    </source>
</reference>
<dbReference type="InterPro" id="IPR005123">
    <property type="entry name" value="Oxoglu/Fe-dep_dioxygenase_dom"/>
</dbReference>
<evidence type="ECO:0000259" key="14">
    <source>
        <dbReference type="PROSITE" id="PS51471"/>
    </source>
</evidence>
<evidence type="ECO:0000256" key="1">
    <source>
        <dbReference type="ARBA" id="ARBA00001961"/>
    </source>
</evidence>
<dbReference type="GeneID" id="117143625"/>
<dbReference type="PROSITE" id="PS51471">
    <property type="entry name" value="FE2OG_OXY"/>
    <property type="match status" value="1"/>
</dbReference>
<evidence type="ECO:0000256" key="9">
    <source>
        <dbReference type="ARBA" id="ARBA00022964"/>
    </source>
</evidence>
<sequence length="536" mass="61424">MSSVVLFVVSFILGLSWIAEGYRDRKNYVTSVEEKMNLLDKDRELILVLDSYATELNDKIIMLKRIVKEFKQPLEKAKNRDEEYLSNPINSLSLLRQMHEDWEPVEKLLKQPVGQEKIALIEKMREDLPVEYDLMEANQAMYRILHTYDLEPKDVSAGLIDGVQYRGKMSASDCFTMGTFSFKAGSYQLASKWLSVAKDLLVDQPRKYHEVMGVTKADVTLLLARSLIASGNVSNATDILMRDSMFGEAGSALTLHFLRNTPKPSINLESWESDESFNQLCRSSSKRQMGESKPSRLHCRYNTTTTPFLRLAPFRMEELSLDPYVVFYHNVLSDPEIEKLKPMSKPFLERAKVFRVEKGSDEIAPSRSADGAWLPHQDTDPSDLEVLNRIGRRIEDLTGLNTRSGSQMQFLKYGFGGHFVPHYDYFNSKTSYLERVGDRIATVLFYLNNVDHGGATAFPKLNLVVPTQKGSALFWHNLDRKSYDYDTRTFHGACPLISGTKLVMTRWIYELDQMFLIPAVLPPRRRNFSKSLLNPF</sequence>
<dbReference type="InterPro" id="IPR044862">
    <property type="entry name" value="Pro_4_hyd_alph_FE2OG_OXY"/>
</dbReference>
<dbReference type="GO" id="GO:0004656">
    <property type="term" value="F:procollagen-proline 4-dioxygenase activity"/>
    <property type="evidence" value="ECO:0007669"/>
    <property type="project" value="UniProtKB-EC"/>
</dbReference>
<dbReference type="InterPro" id="IPR006620">
    <property type="entry name" value="Pro_4_hyd_alph"/>
</dbReference>
<keyword evidence="11" id="KW-0408">Iron</keyword>
<proteinExistence type="inferred from homology"/>
<gene>
    <name evidence="16" type="primary">LOC117143625</name>
</gene>
<comment type="similarity">
    <text evidence="4">Belongs to the P4HA family.</text>
</comment>
<dbReference type="SMART" id="SM00702">
    <property type="entry name" value="P4Hc"/>
    <property type="match status" value="1"/>
</dbReference>
<dbReference type="PANTHER" id="PTHR10869:SF244">
    <property type="entry name" value="PROLYL 4-HYDROXYLASE SUBUNIT ALPHA-2"/>
    <property type="match status" value="1"/>
</dbReference>
<dbReference type="GO" id="GO:0005506">
    <property type="term" value="F:iron ion binding"/>
    <property type="evidence" value="ECO:0007669"/>
    <property type="project" value="InterPro"/>
</dbReference>
<evidence type="ECO:0000313" key="16">
    <source>
        <dbReference type="RefSeq" id="XP_033164288.1"/>
    </source>
</evidence>
<keyword evidence="12" id="KW-0325">Glycoprotein</keyword>
<keyword evidence="9" id="KW-0223">Dioxygenase</keyword>
<evidence type="ECO:0000256" key="3">
    <source>
        <dbReference type="ARBA" id="ARBA00004319"/>
    </source>
</evidence>
<dbReference type="GO" id="GO:0005788">
    <property type="term" value="C:endoplasmic reticulum lumen"/>
    <property type="evidence" value="ECO:0007669"/>
    <property type="project" value="UniProtKB-SubCell"/>
</dbReference>
<dbReference type="RefSeq" id="XP_033164288.1">
    <property type="nucleotide sequence ID" value="XM_033308397.1"/>
</dbReference>
<comment type="function">
    <text evidence="2">Catalyzes the post-translational formation of 4-hydroxyproline in -Xaa-Pro-Gly- sequences in collagens and other proteins.</text>
</comment>
<dbReference type="InterPro" id="IPR011990">
    <property type="entry name" value="TPR-like_helical_dom_sf"/>
</dbReference>
<keyword evidence="13" id="KW-0732">Signal</keyword>
<name>A0A6P8K630_DROMA</name>
<dbReference type="EC" id="1.14.11.2" evidence="5"/>
<dbReference type="Gene3D" id="2.60.120.620">
    <property type="entry name" value="q2cbj1_9rhob like domain"/>
    <property type="match status" value="1"/>
</dbReference>
<evidence type="ECO:0000256" key="12">
    <source>
        <dbReference type="ARBA" id="ARBA00023180"/>
    </source>
</evidence>
<evidence type="ECO:0000256" key="4">
    <source>
        <dbReference type="ARBA" id="ARBA00006511"/>
    </source>
</evidence>
<dbReference type="Gene3D" id="6.10.140.1460">
    <property type="match status" value="1"/>
</dbReference>
<evidence type="ECO:0000256" key="13">
    <source>
        <dbReference type="SAM" id="SignalP"/>
    </source>
</evidence>
<accession>A0A6P8K630</accession>
<keyword evidence="6" id="KW-0479">Metal-binding</keyword>
<dbReference type="InterPro" id="IPR013547">
    <property type="entry name" value="P4H_N"/>
</dbReference>
<feature type="chain" id="PRO_5027730363" description="procollagen-proline 4-dioxygenase" evidence="13">
    <location>
        <begin position="22"/>
        <end position="536"/>
    </location>
</feature>
<evidence type="ECO:0000256" key="2">
    <source>
        <dbReference type="ARBA" id="ARBA00002035"/>
    </source>
</evidence>
<dbReference type="Proteomes" id="UP000515162">
    <property type="component" value="Chromosome 3R"/>
</dbReference>
<dbReference type="AlphaFoldDB" id="A0A6P8K630"/>
<organism evidence="15 16">
    <name type="scientific">Drosophila mauritiana</name>
    <name type="common">Fruit fly</name>
    <dbReference type="NCBI Taxonomy" id="7226"/>
    <lineage>
        <taxon>Eukaryota</taxon>
        <taxon>Metazoa</taxon>
        <taxon>Ecdysozoa</taxon>
        <taxon>Arthropoda</taxon>
        <taxon>Hexapoda</taxon>
        <taxon>Insecta</taxon>
        <taxon>Pterygota</taxon>
        <taxon>Neoptera</taxon>
        <taxon>Endopterygota</taxon>
        <taxon>Diptera</taxon>
        <taxon>Brachycera</taxon>
        <taxon>Muscomorpha</taxon>
        <taxon>Ephydroidea</taxon>
        <taxon>Drosophilidae</taxon>
        <taxon>Drosophila</taxon>
        <taxon>Sophophora</taxon>
    </lineage>
</organism>
<evidence type="ECO:0000313" key="15">
    <source>
        <dbReference type="Proteomes" id="UP000515162"/>
    </source>
</evidence>
<keyword evidence="7" id="KW-0256">Endoplasmic reticulum</keyword>
<protein>
    <recommendedName>
        <fullName evidence="5">procollagen-proline 4-dioxygenase</fullName>
        <ecNumber evidence="5">1.14.11.2</ecNumber>
    </recommendedName>
</protein>
<dbReference type="Pfam" id="PF08336">
    <property type="entry name" value="P4Ha_N"/>
    <property type="match status" value="1"/>
</dbReference>
<dbReference type="InterPro" id="IPR045054">
    <property type="entry name" value="P4HA-like"/>
</dbReference>
<keyword evidence="8" id="KW-0847">Vitamin C</keyword>
<evidence type="ECO:0000256" key="8">
    <source>
        <dbReference type="ARBA" id="ARBA00022896"/>
    </source>
</evidence>